<gene>
    <name evidence="3" type="ORF">HON47_05270</name>
</gene>
<evidence type="ECO:0000256" key="1">
    <source>
        <dbReference type="SAM" id="Coils"/>
    </source>
</evidence>
<feature type="non-terminal residue" evidence="3">
    <location>
        <position position="1"/>
    </location>
</feature>
<keyword evidence="2" id="KW-0812">Transmembrane</keyword>
<accession>A0A8T5GG91</accession>
<evidence type="ECO:0000313" key="4">
    <source>
        <dbReference type="Proteomes" id="UP000722459"/>
    </source>
</evidence>
<proteinExistence type="predicted"/>
<organism evidence="3 4">
    <name type="scientific">Candidatus Iainarchaeum sp</name>
    <dbReference type="NCBI Taxonomy" id="3101447"/>
    <lineage>
        <taxon>Archaea</taxon>
        <taxon>Candidatus Iainarchaeota</taxon>
        <taxon>Candidatus Iainarchaeia</taxon>
        <taxon>Candidatus Iainarchaeales</taxon>
        <taxon>Candidatus Iainarchaeaceae</taxon>
        <taxon>Candidatus Iainarchaeum</taxon>
    </lineage>
</organism>
<keyword evidence="2" id="KW-1133">Transmembrane helix</keyword>
<dbReference type="Proteomes" id="UP000722459">
    <property type="component" value="Unassembled WGS sequence"/>
</dbReference>
<sequence>VIFLFNNGLGSLFLAGLFFAILIILRAKKIISSDTTTKIVNFVPIAAIGLIVIYLGTLVINLKADLDPSFGAGISIIALGLAIFLIALEIIDTSKENASIQIKEIKNELKEIKKLLQNKK</sequence>
<name>A0A8T5GG91_9ARCH</name>
<feature type="transmembrane region" description="Helical" evidence="2">
    <location>
        <begin position="6"/>
        <end position="27"/>
    </location>
</feature>
<feature type="transmembrane region" description="Helical" evidence="2">
    <location>
        <begin position="72"/>
        <end position="91"/>
    </location>
</feature>
<protein>
    <submittedName>
        <fullName evidence="3">Uncharacterized protein</fullName>
    </submittedName>
</protein>
<evidence type="ECO:0000256" key="2">
    <source>
        <dbReference type="SAM" id="Phobius"/>
    </source>
</evidence>
<feature type="transmembrane region" description="Helical" evidence="2">
    <location>
        <begin position="39"/>
        <end position="60"/>
    </location>
</feature>
<evidence type="ECO:0000313" key="3">
    <source>
        <dbReference type="EMBL" id="MBT4870959.1"/>
    </source>
</evidence>
<keyword evidence="2" id="KW-0472">Membrane</keyword>
<comment type="caution">
    <text evidence="3">The sequence shown here is derived from an EMBL/GenBank/DDBJ whole genome shotgun (WGS) entry which is preliminary data.</text>
</comment>
<feature type="coiled-coil region" evidence="1">
    <location>
        <begin position="88"/>
        <end position="115"/>
    </location>
</feature>
<keyword evidence="1" id="KW-0175">Coiled coil</keyword>
<dbReference type="EMBL" id="JABJNZ010000066">
    <property type="protein sequence ID" value="MBT4870959.1"/>
    <property type="molecule type" value="Genomic_DNA"/>
</dbReference>
<reference evidence="3" key="1">
    <citation type="journal article" date="2021" name="ISME J.">
        <title>Mercury methylation by metabolically versatile and cosmopolitan marine bacteria.</title>
        <authorList>
            <person name="Lin H."/>
            <person name="Ascher D.B."/>
            <person name="Myung Y."/>
            <person name="Lamborg C.H."/>
            <person name="Hallam S.J."/>
            <person name="Gionfriddo C.M."/>
            <person name="Holt K.E."/>
            <person name="Moreau J.W."/>
        </authorList>
    </citation>
    <scope>NUCLEOTIDE SEQUENCE</scope>
    <source>
        <strain evidence="3">SI075_bin30</strain>
    </source>
</reference>
<dbReference type="AlphaFoldDB" id="A0A8T5GG91"/>